<name>A0A6G1J1Q6_9PLEO</name>
<evidence type="ECO:0000256" key="1">
    <source>
        <dbReference type="SAM" id="SignalP"/>
    </source>
</evidence>
<sequence length="133" mass="14996">MRLPISTSSITLFILALSFAAATPIDFESCGPRALSPPQPFNPKTINWAHLLRNQLTLSYQITYATLSDKEQPKKANASNASSLGLNPIYWSRRRSVDNMWILDDDTMPHTSAEHLHNDQRADESHQNRIPLP</sequence>
<dbReference type="Proteomes" id="UP000799291">
    <property type="component" value="Unassembled WGS sequence"/>
</dbReference>
<organism evidence="2 3">
    <name type="scientific">Lentithecium fluviatile CBS 122367</name>
    <dbReference type="NCBI Taxonomy" id="1168545"/>
    <lineage>
        <taxon>Eukaryota</taxon>
        <taxon>Fungi</taxon>
        <taxon>Dikarya</taxon>
        <taxon>Ascomycota</taxon>
        <taxon>Pezizomycotina</taxon>
        <taxon>Dothideomycetes</taxon>
        <taxon>Pleosporomycetidae</taxon>
        <taxon>Pleosporales</taxon>
        <taxon>Massarineae</taxon>
        <taxon>Lentitheciaceae</taxon>
        <taxon>Lentithecium</taxon>
    </lineage>
</organism>
<protein>
    <submittedName>
        <fullName evidence="2">Uncharacterized protein</fullName>
    </submittedName>
</protein>
<keyword evidence="1" id="KW-0732">Signal</keyword>
<gene>
    <name evidence="2" type="ORF">K458DRAFT_389365</name>
</gene>
<evidence type="ECO:0000313" key="3">
    <source>
        <dbReference type="Proteomes" id="UP000799291"/>
    </source>
</evidence>
<dbReference type="EMBL" id="MU005582">
    <property type="protein sequence ID" value="KAF2684153.1"/>
    <property type="molecule type" value="Genomic_DNA"/>
</dbReference>
<feature type="chain" id="PRO_5026050792" evidence="1">
    <location>
        <begin position="23"/>
        <end position="133"/>
    </location>
</feature>
<feature type="signal peptide" evidence="1">
    <location>
        <begin position="1"/>
        <end position="22"/>
    </location>
</feature>
<dbReference type="AlphaFoldDB" id="A0A6G1J1Q6"/>
<proteinExistence type="predicted"/>
<accession>A0A6G1J1Q6</accession>
<reference evidence="2" key="1">
    <citation type="journal article" date="2020" name="Stud. Mycol.">
        <title>101 Dothideomycetes genomes: a test case for predicting lifestyles and emergence of pathogens.</title>
        <authorList>
            <person name="Haridas S."/>
            <person name="Albert R."/>
            <person name="Binder M."/>
            <person name="Bloem J."/>
            <person name="Labutti K."/>
            <person name="Salamov A."/>
            <person name="Andreopoulos B."/>
            <person name="Baker S."/>
            <person name="Barry K."/>
            <person name="Bills G."/>
            <person name="Bluhm B."/>
            <person name="Cannon C."/>
            <person name="Castanera R."/>
            <person name="Culley D."/>
            <person name="Daum C."/>
            <person name="Ezra D."/>
            <person name="Gonzalez J."/>
            <person name="Henrissat B."/>
            <person name="Kuo A."/>
            <person name="Liang C."/>
            <person name="Lipzen A."/>
            <person name="Lutzoni F."/>
            <person name="Magnuson J."/>
            <person name="Mondo S."/>
            <person name="Nolan M."/>
            <person name="Ohm R."/>
            <person name="Pangilinan J."/>
            <person name="Park H.-J."/>
            <person name="Ramirez L."/>
            <person name="Alfaro M."/>
            <person name="Sun H."/>
            <person name="Tritt A."/>
            <person name="Yoshinaga Y."/>
            <person name="Zwiers L.-H."/>
            <person name="Turgeon B."/>
            <person name="Goodwin S."/>
            <person name="Spatafora J."/>
            <person name="Crous P."/>
            <person name="Grigoriev I."/>
        </authorList>
    </citation>
    <scope>NUCLEOTIDE SEQUENCE</scope>
    <source>
        <strain evidence="2">CBS 122367</strain>
    </source>
</reference>
<keyword evidence="3" id="KW-1185">Reference proteome</keyword>
<evidence type="ECO:0000313" key="2">
    <source>
        <dbReference type="EMBL" id="KAF2684153.1"/>
    </source>
</evidence>